<protein>
    <recommendedName>
        <fullName evidence="6">ATP-dependent helicase</fullName>
    </recommendedName>
</protein>
<feature type="coiled-coil region" evidence="1">
    <location>
        <begin position="721"/>
        <end position="752"/>
    </location>
</feature>
<keyword evidence="1" id="KW-0175">Coiled coil</keyword>
<evidence type="ECO:0000313" key="5">
    <source>
        <dbReference type="Proteomes" id="UP000525923"/>
    </source>
</evidence>
<dbReference type="AlphaFoldDB" id="A0A7W8CQU7"/>
<feature type="coiled-coil region" evidence="1">
    <location>
        <begin position="777"/>
        <end position="878"/>
    </location>
</feature>
<sequence>MVRTHTATYRTALRLTNTAKEKMRGFGISERSFFVGEKPFQVFIERYPSNGDGSLSVALIFGGAETLRLAGKGLDGALVVHGIFTNQQLLVTNLTLRKAYQALGTNWQREETIAFDQSREPASAALLNLINRMKPAKESSDYVKKRIGSWEGYLKIQERGMDIPDIKTGYSKLVFSHDFSRITLTGCQLKDAEWKTLKNLTVRLTGITGDVGTVIKAANRTIEVELQNHMVKQVRERALALDKKEVVFSNFAALSQIRRLRQGFGNLEKGLAVNPNLDRILFEEKPPVKPLQAPEKLAFHNRLNEFQQKAVSGAMRAEDLYVIQGPPGTGKTTVISEICLQNARKGLRTLVASQSNLAVDNALGRLLANKDIRILRVGRTESIEEEGKKFIEENVGQYWKDHTLKEITAQYEKRQQREPQLVSELATNETSYAELEPVVESLAAAIEDKKKAQAQHRELQAALAAAQNKRAAFAVQKDKAVQHSDELAQTLQRLEELIRNDLEVAGSAKNDEWFEGEKQRISARVGELQNALEFNGLAEQLKDKERGAEELAAQQEQAAAAVGKKQMAQGVLETVKKVDGLLQLMAEQKIEEVPSITYGLNKLETNREKMNEWAKLNQYNETITAAIAYVEKSAAPLGVAVDDVKEGALSQPEAFTSAEIDGFMEKLRTVLKTAQRNDPAVLKKALDSLYKRQNNIWRRGAKLKTAEAYVEDSKRAFQGLKKALSEQFEKQLQQYEAVEQKWLERLEQAREAMAPLEQRCQQLKPAGEIPEDIGAAIRQLNAELENLEKEQVAYAEAGQRLKKHQNEHLEQSEALEKNKVRIAELDAEIKRVDEAIAGHEQGAASLQDILSSTPEEEYERAAKQLASLSFARESLKQEMKDLPMLQSIQKKWLDLLEGANEHDLDEIRKMYIKHANVIGTTCVASARKDFIDNYPEFDVVIIDEVSKATPPELLLPMLKGKKIILVGDHHQLPPLLGNDTLEETLEEMINDNSGFEEKRELEKLLAESLFERLYKNLPDSNKTMLAIQYRMHEDIMETISPFYKLENDQLQCGIADSDAERDHLLESKTVSRNNHLMWIDVPNEPASFEERMSGGKSLYNAAELQEIRGLLVEMNGAAAEAKRAGRMAAQELKSIGVISFYGEQVKRLQRMLDQELRLPHLAVRTGTVDRFQGSERDIIVLSMVRNNDNKHGDIGFAKDYRRLNVALSRAKELLVLVGSSDMFTKRAKQADTRAMYQHVLNVVKEKDGLKALESSRR</sequence>
<dbReference type="Pfam" id="PF13087">
    <property type="entry name" value="AAA_12"/>
    <property type="match status" value="1"/>
</dbReference>
<organism evidence="4 5">
    <name type="scientific">Planococcus koreensis</name>
    <dbReference type="NCBI Taxonomy" id="112331"/>
    <lineage>
        <taxon>Bacteria</taxon>
        <taxon>Bacillati</taxon>
        <taxon>Bacillota</taxon>
        <taxon>Bacilli</taxon>
        <taxon>Bacillales</taxon>
        <taxon>Caryophanaceae</taxon>
        <taxon>Planococcus</taxon>
    </lineage>
</organism>
<dbReference type="PANTHER" id="PTHR10887:SF495">
    <property type="entry name" value="HELICASE SENATAXIN ISOFORM X1-RELATED"/>
    <property type="match status" value="1"/>
</dbReference>
<evidence type="ECO:0000259" key="3">
    <source>
        <dbReference type="Pfam" id="PF13087"/>
    </source>
</evidence>
<evidence type="ECO:0000256" key="1">
    <source>
        <dbReference type="SAM" id="Coils"/>
    </source>
</evidence>
<evidence type="ECO:0000259" key="2">
    <source>
        <dbReference type="Pfam" id="PF13086"/>
    </source>
</evidence>
<dbReference type="PANTHER" id="PTHR10887">
    <property type="entry name" value="DNA2/NAM7 HELICASE FAMILY"/>
    <property type="match status" value="1"/>
</dbReference>
<dbReference type="InterPro" id="IPR027417">
    <property type="entry name" value="P-loop_NTPase"/>
</dbReference>
<feature type="domain" description="DNA2/NAM7 helicase helicase" evidence="2">
    <location>
        <begin position="801"/>
        <end position="975"/>
    </location>
</feature>
<feature type="domain" description="DNA2/NAM7 helicase helicase" evidence="2">
    <location>
        <begin position="303"/>
        <end position="480"/>
    </location>
</feature>
<keyword evidence="5" id="KW-1185">Reference proteome</keyword>
<evidence type="ECO:0008006" key="6">
    <source>
        <dbReference type="Google" id="ProtNLM"/>
    </source>
</evidence>
<dbReference type="InterPro" id="IPR041677">
    <property type="entry name" value="DNA2/NAM7_AAA_11"/>
</dbReference>
<dbReference type="InterPro" id="IPR047187">
    <property type="entry name" value="SF1_C_Upf1"/>
</dbReference>
<dbReference type="EMBL" id="JACHHE010000003">
    <property type="protein sequence ID" value="MBB5179893.1"/>
    <property type="molecule type" value="Genomic_DNA"/>
</dbReference>
<comment type="caution">
    <text evidence="4">The sequence shown here is derived from an EMBL/GenBank/DDBJ whole genome shotgun (WGS) entry which is preliminary data.</text>
</comment>
<name>A0A7W8CQU7_9BACL</name>
<feature type="coiled-coil region" evidence="1">
    <location>
        <begin position="442"/>
        <end position="500"/>
    </location>
</feature>
<reference evidence="4 5" key="1">
    <citation type="submission" date="2020-08" db="EMBL/GenBank/DDBJ databases">
        <title>Genomic Encyclopedia of Type Strains, Phase IV (KMG-IV): sequencing the most valuable type-strain genomes for metagenomic binning, comparative biology and taxonomic classification.</title>
        <authorList>
            <person name="Goeker M."/>
        </authorList>
    </citation>
    <scope>NUCLEOTIDE SEQUENCE [LARGE SCALE GENOMIC DNA]</scope>
    <source>
        <strain evidence="4 5">DSM 15895</strain>
    </source>
</reference>
<dbReference type="Proteomes" id="UP000525923">
    <property type="component" value="Unassembled WGS sequence"/>
</dbReference>
<proteinExistence type="predicted"/>
<evidence type="ECO:0000313" key="4">
    <source>
        <dbReference type="EMBL" id="MBB5179893.1"/>
    </source>
</evidence>
<feature type="domain" description="DNA2/NAM7 helicase-like C-terminal" evidence="3">
    <location>
        <begin position="1005"/>
        <end position="1220"/>
    </location>
</feature>
<dbReference type="InterPro" id="IPR045055">
    <property type="entry name" value="DNA2/NAM7-like"/>
</dbReference>
<dbReference type="SUPFAM" id="SSF52540">
    <property type="entry name" value="P-loop containing nucleoside triphosphate hydrolases"/>
    <property type="match status" value="1"/>
</dbReference>
<dbReference type="OrthoDB" id="9757917at2"/>
<dbReference type="GO" id="GO:0004386">
    <property type="term" value="F:helicase activity"/>
    <property type="evidence" value="ECO:0007669"/>
    <property type="project" value="InterPro"/>
</dbReference>
<dbReference type="Gene3D" id="3.40.50.300">
    <property type="entry name" value="P-loop containing nucleotide triphosphate hydrolases"/>
    <property type="match status" value="3"/>
</dbReference>
<dbReference type="InterPro" id="IPR041679">
    <property type="entry name" value="DNA2/NAM7-like_C"/>
</dbReference>
<dbReference type="RefSeq" id="WP_135502789.1">
    <property type="nucleotide sequence ID" value="NZ_JACHHE010000003.1"/>
</dbReference>
<dbReference type="CDD" id="cd18808">
    <property type="entry name" value="SF1_C_Upf1"/>
    <property type="match status" value="1"/>
</dbReference>
<gene>
    <name evidence="4" type="ORF">HNQ44_001317</name>
</gene>
<accession>A0A7W8CQU7</accession>
<dbReference type="Pfam" id="PF13086">
    <property type="entry name" value="AAA_11"/>
    <property type="match status" value="2"/>
</dbReference>